<dbReference type="InterPro" id="IPR056712">
    <property type="entry name" value="DUF7810"/>
</dbReference>
<proteinExistence type="predicted"/>
<dbReference type="Pfam" id="PF25102">
    <property type="entry name" value="DUF7810"/>
    <property type="match status" value="1"/>
</dbReference>
<dbReference type="PANTHER" id="PTHR35736">
    <property type="entry name" value="EXPRESSED PROTEIN"/>
    <property type="match status" value="1"/>
</dbReference>
<dbReference type="AlphaFoldDB" id="A0AAP0BMG8"/>
<name>A0AAP0BMG8_9ASPA</name>
<comment type="caution">
    <text evidence="1">The sequence shown here is derived from an EMBL/GenBank/DDBJ whole genome shotgun (WGS) entry which is preliminary data.</text>
</comment>
<reference evidence="1 2" key="1">
    <citation type="journal article" date="2022" name="Nat. Plants">
        <title>Genomes of leafy and leafless Platanthera orchids illuminate the evolution of mycoheterotrophy.</title>
        <authorList>
            <person name="Li M.H."/>
            <person name="Liu K.W."/>
            <person name="Li Z."/>
            <person name="Lu H.C."/>
            <person name="Ye Q.L."/>
            <person name="Zhang D."/>
            <person name="Wang J.Y."/>
            <person name="Li Y.F."/>
            <person name="Zhong Z.M."/>
            <person name="Liu X."/>
            <person name="Yu X."/>
            <person name="Liu D.K."/>
            <person name="Tu X.D."/>
            <person name="Liu B."/>
            <person name="Hao Y."/>
            <person name="Liao X.Y."/>
            <person name="Jiang Y.T."/>
            <person name="Sun W.H."/>
            <person name="Chen J."/>
            <person name="Chen Y.Q."/>
            <person name="Ai Y."/>
            <person name="Zhai J.W."/>
            <person name="Wu S.S."/>
            <person name="Zhou Z."/>
            <person name="Hsiao Y.Y."/>
            <person name="Wu W.L."/>
            <person name="Chen Y.Y."/>
            <person name="Lin Y.F."/>
            <person name="Hsu J.L."/>
            <person name="Li C.Y."/>
            <person name="Wang Z.W."/>
            <person name="Zhao X."/>
            <person name="Zhong W.Y."/>
            <person name="Ma X.K."/>
            <person name="Ma L."/>
            <person name="Huang J."/>
            <person name="Chen G.Z."/>
            <person name="Huang M.Z."/>
            <person name="Huang L."/>
            <person name="Peng D.H."/>
            <person name="Luo Y.B."/>
            <person name="Zou S.Q."/>
            <person name="Chen S.P."/>
            <person name="Lan S."/>
            <person name="Tsai W.C."/>
            <person name="Van de Peer Y."/>
            <person name="Liu Z.J."/>
        </authorList>
    </citation>
    <scope>NUCLEOTIDE SEQUENCE [LARGE SCALE GENOMIC DNA]</scope>
    <source>
        <strain evidence="1">Lor287</strain>
    </source>
</reference>
<gene>
    <name evidence="1" type="ORF">KSP39_PZI007524</name>
</gene>
<keyword evidence="2" id="KW-1185">Reference proteome</keyword>
<evidence type="ECO:0000313" key="2">
    <source>
        <dbReference type="Proteomes" id="UP001418222"/>
    </source>
</evidence>
<dbReference type="PANTHER" id="PTHR35736:SF1">
    <property type="entry name" value="EXPRESSED PROTEIN"/>
    <property type="match status" value="1"/>
</dbReference>
<dbReference type="EMBL" id="JBBWWQ010000006">
    <property type="protein sequence ID" value="KAK8944645.1"/>
    <property type="molecule type" value="Genomic_DNA"/>
</dbReference>
<evidence type="ECO:0000313" key="1">
    <source>
        <dbReference type="EMBL" id="KAK8944645.1"/>
    </source>
</evidence>
<dbReference type="Proteomes" id="UP001418222">
    <property type="component" value="Unassembled WGS sequence"/>
</dbReference>
<sequence>MRPLLQRRKHLLRLARFLLLLCAAATAVRLLLISISSVDPYADQTSNHSNAAIRAIVASDWPTDPPLANPLERPPWTAESGDVKVELSEDVANAKEAVERTRGVPSCASVEEMGEAFAAGDERESLRVRDMIHRHFYLHGAARVRGLPPDQFCQEGFVLGKASEAGFGNEMYKILSAAALSLLLNRSLIIGQTRGMYPFGEFISYTNHSFTLQEVKHLWRKNDCAGKHGRRLLIRLDDFGSPFETNILCSDWRIWKQPIIWLQGTTDAVAIQFFLKNVNLEMKNAASILFGHTGSLKSRPNVFGELLRFIIAPSPAILEAIDWVLKGKEPDIALHMRMLTNRSVRAAKAALICVQKAARNRGHVIENPRVVLVSDTPSFITEIRQNFTEFADVLHFDYKLFQSSISSWTMDKKVMPAYFRVKDWGPAPRWVAFVDFFLASRAKHAVVSGAHRRVGTTYVQLIAALAASNLHEDPVNPSSFAFLSSFHSNLVVDGLSRQVGWGHAWNRFAGPLSCRRQPHQCAFTPLLPFAWWDTKWQSPVPRDIRRLQAYGVELTENGQVIDNALETYCKKRKEHIKIVHVFGSSCGGTYCI</sequence>
<organism evidence="1 2">
    <name type="scientific">Platanthera zijinensis</name>
    <dbReference type="NCBI Taxonomy" id="2320716"/>
    <lineage>
        <taxon>Eukaryota</taxon>
        <taxon>Viridiplantae</taxon>
        <taxon>Streptophyta</taxon>
        <taxon>Embryophyta</taxon>
        <taxon>Tracheophyta</taxon>
        <taxon>Spermatophyta</taxon>
        <taxon>Magnoliopsida</taxon>
        <taxon>Liliopsida</taxon>
        <taxon>Asparagales</taxon>
        <taxon>Orchidaceae</taxon>
        <taxon>Orchidoideae</taxon>
        <taxon>Orchideae</taxon>
        <taxon>Orchidinae</taxon>
        <taxon>Platanthera</taxon>
    </lineage>
</organism>
<accession>A0AAP0BMG8</accession>
<protein>
    <submittedName>
        <fullName evidence="1">Uncharacterized protein</fullName>
    </submittedName>
</protein>